<dbReference type="AlphaFoldDB" id="A0A3M7QSN0"/>
<gene>
    <name evidence="1" type="ORF">BpHYR1_036888</name>
</gene>
<dbReference type="EMBL" id="REGN01005218">
    <property type="protein sequence ID" value="RNA14283.1"/>
    <property type="molecule type" value="Genomic_DNA"/>
</dbReference>
<sequence length="146" mass="16927">MILKEILSIVIFLFEIKNFTACWNLSTKILNDIFINIDPKIDRAGKVAVVPAPNRTVKSKYDFKIDLIERRLDAVVSSTRLIKQVKNRDIKIYYKTKAHMGSKTSSNGSSSILKLDNFDLNKLVQFNYLMESDQSFYLIKINRDFL</sequence>
<keyword evidence="2" id="KW-1185">Reference proteome</keyword>
<accession>A0A3M7QSN0</accession>
<feature type="non-terminal residue" evidence="1">
    <location>
        <position position="146"/>
    </location>
</feature>
<protein>
    <submittedName>
        <fullName evidence="1">Uncharacterized protein</fullName>
    </submittedName>
</protein>
<proteinExistence type="predicted"/>
<name>A0A3M7QSN0_BRAPC</name>
<reference evidence="1 2" key="1">
    <citation type="journal article" date="2018" name="Sci. Rep.">
        <title>Genomic signatures of local adaptation to the degree of environmental predictability in rotifers.</title>
        <authorList>
            <person name="Franch-Gras L."/>
            <person name="Hahn C."/>
            <person name="Garcia-Roger E.M."/>
            <person name="Carmona M.J."/>
            <person name="Serra M."/>
            <person name="Gomez A."/>
        </authorList>
    </citation>
    <scope>NUCLEOTIDE SEQUENCE [LARGE SCALE GENOMIC DNA]</scope>
    <source>
        <strain evidence="1">HYR1</strain>
    </source>
</reference>
<evidence type="ECO:0000313" key="1">
    <source>
        <dbReference type="EMBL" id="RNA14283.1"/>
    </source>
</evidence>
<evidence type="ECO:0000313" key="2">
    <source>
        <dbReference type="Proteomes" id="UP000276133"/>
    </source>
</evidence>
<organism evidence="1 2">
    <name type="scientific">Brachionus plicatilis</name>
    <name type="common">Marine rotifer</name>
    <name type="synonym">Brachionus muelleri</name>
    <dbReference type="NCBI Taxonomy" id="10195"/>
    <lineage>
        <taxon>Eukaryota</taxon>
        <taxon>Metazoa</taxon>
        <taxon>Spiralia</taxon>
        <taxon>Gnathifera</taxon>
        <taxon>Rotifera</taxon>
        <taxon>Eurotatoria</taxon>
        <taxon>Monogononta</taxon>
        <taxon>Pseudotrocha</taxon>
        <taxon>Ploima</taxon>
        <taxon>Brachionidae</taxon>
        <taxon>Brachionus</taxon>
    </lineage>
</organism>
<comment type="caution">
    <text evidence="1">The sequence shown here is derived from an EMBL/GenBank/DDBJ whole genome shotgun (WGS) entry which is preliminary data.</text>
</comment>
<dbReference type="Proteomes" id="UP000276133">
    <property type="component" value="Unassembled WGS sequence"/>
</dbReference>
<dbReference type="OrthoDB" id="10608680at2759"/>